<dbReference type="EMBL" id="PIPF01000005">
    <property type="protein sequence ID" value="RWU84276.1"/>
    <property type="molecule type" value="Genomic_DNA"/>
</dbReference>
<dbReference type="Proteomes" id="UP000288711">
    <property type="component" value="Unassembled WGS sequence"/>
</dbReference>
<protein>
    <submittedName>
        <fullName evidence="2">Uncharacterized protein</fullName>
    </submittedName>
</protein>
<dbReference type="AlphaFoldDB" id="A0A444B785"/>
<feature type="compositionally biased region" description="Polar residues" evidence="1">
    <location>
        <begin position="24"/>
        <end position="35"/>
    </location>
</feature>
<evidence type="ECO:0000256" key="1">
    <source>
        <dbReference type="SAM" id="MobiDB-lite"/>
    </source>
</evidence>
<gene>
    <name evidence="2" type="ORF">CWN80_05475</name>
</gene>
<feature type="region of interest" description="Disordered" evidence="1">
    <location>
        <begin position="24"/>
        <end position="66"/>
    </location>
</feature>
<evidence type="ECO:0000313" key="3">
    <source>
        <dbReference type="Proteomes" id="UP000288711"/>
    </source>
</evidence>
<evidence type="ECO:0000313" key="2">
    <source>
        <dbReference type="EMBL" id="RWU84276.1"/>
    </source>
</evidence>
<name>A0A444B785_9MICO</name>
<sequence>MPSMTSDEWPDMIEELMWVRRPQNTHLSQSHTDPGSYSPLARSDDTNDLQGQATMRPADKEDLDTSEPVFFDDSPAEDPAGNLRAELAAALLMLGAVYAARQASPHIVRWWETRGREALRRVARRLMPKKRTEGGADSGAPTEMTSTASDIVIGVPIVDSAQASNAVEVYRSGMASEEARERFISALVAQAYADEQLRTLRSARIEDGAPSAHLAVPIDALTREQLASGIRHVLEAHPDWPNASMVDRLGEVLEQGPPVTMPKPKRVRLPQVSRSSSRRG</sequence>
<organism evidence="2 3">
    <name type="scientific">Janibacter hoylei PVAS-1</name>
    <dbReference type="NCBI Taxonomy" id="1210046"/>
    <lineage>
        <taxon>Bacteria</taxon>
        <taxon>Bacillati</taxon>
        <taxon>Actinomycetota</taxon>
        <taxon>Actinomycetes</taxon>
        <taxon>Micrococcales</taxon>
        <taxon>Intrasporangiaceae</taxon>
        <taxon>Janibacter</taxon>
    </lineage>
</organism>
<feature type="region of interest" description="Disordered" evidence="1">
    <location>
        <begin position="255"/>
        <end position="280"/>
    </location>
</feature>
<reference evidence="2 3" key="1">
    <citation type="journal article" date="2009" name="Int. J. Syst. Evol. Microbiol.">
        <title>Janibacter hoylei sp. nov., Bacillus isronensis sp. nov. and Bacillus aryabhattai sp. nov., isolated from cryotubes used for collecting air from the upper atmosphere.</title>
        <authorList>
            <person name="Shivaji S."/>
            <person name="Chaturvedi P."/>
            <person name="Begum Z."/>
            <person name="Pindi P.K."/>
            <person name="Manorama R."/>
            <person name="Padmanaban D.A."/>
            <person name="Shouche Y.S."/>
            <person name="Pawar S."/>
            <person name="Vaishampayan P."/>
            <person name="Dutt C.B."/>
            <person name="Datta G.N."/>
            <person name="Manchanda R.K."/>
            <person name="Rao U.R."/>
            <person name="Bhargava P.M."/>
            <person name="Narlikar J.V."/>
        </authorList>
    </citation>
    <scope>NUCLEOTIDE SEQUENCE [LARGE SCALE GENOMIC DNA]</scope>
    <source>
        <strain evidence="2 3">PVAS-1</strain>
    </source>
</reference>
<keyword evidence="3" id="KW-1185">Reference proteome</keyword>
<comment type="caution">
    <text evidence="2">The sequence shown here is derived from an EMBL/GenBank/DDBJ whole genome shotgun (WGS) entry which is preliminary data.</text>
</comment>
<accession>A0A444B785</accession>
<proteinExistence type="predicted"/>